<sequence length="124" mass="14004">MKRATKLAIITRRSGERGAATLGRPMRNDVRAPARHCAISHSQCAASAHGSRARMCARREGGGRRMRRRPVVVLRNFDVSILKFIKLDTIMAIRIDQIRETMALIPLLGIRIRPPARQLKNKEI</sequence>
<accession>A0A2Z6ZSL3</accession>
<evidence type="ECO:0000313" key="1">
    <source>
        <dbReference type="EMBL" id="KZT76142.1"/>
    </source>
</evidence>
<reference evidence="1 2" key="1">
    <citation type="journal article" date="2015" name="Proc. Natl. Acad. Sci. U.S.A.">
        <title>The resurrection genome of Boea hygrometrica: A blueprint for survival of dehydration.</title>
        <authorList>
            <person name="Xiao L."/>
            <person name="Yang G."/>
            <person name="Zhang L."/>
            <person name="Yang X."/>
            <person name="Zhao S."/>
            <person name="Ji Z."/>
            <person name="Zhou Q."/>
            <person name="Hu M."/>
            <person name="Wang Y."/>
            <person name="Chen M."/>
            <person name="Xu Y."/>
            <person name="Jin H."/>
            <person name="Xiao X."/>
            <person name="Hu G."/>
            <person name="Bao F."/>
            <person name="Hu Y."/>
            <person name="Wan P."/>
            <person name="Li L."/>
            <person name="Deng X."/>
            <person name="Kuang T."/>
            <person name="Xiang C."/>
            <person name="Zhu J.K."/>
            <person name="Oliver M.J."/>
            <person name="He Y."/>
        </authorList>
    </citation>
    <scope>NUCLEOTIDE SEQUENCE [LARGE SCALE GENOMIC DNA]</scope>
    <source>
        <strain evidence="2">cv. XS01</strain>
    </source>
</reference>
<evidence type="ECO:0000313" key="2">
    <source>
        <dbReference type="Proteomes" id="UP000250235"/>
    </source>
</evidence>
<organism evidence="1 2">
    <name type="scientific">Dorcoceras hygrometricum</name>
    <dbReference type="NCBI Taxonomy" id="472368"/>
    <lineage>
        <taxon>Eukaryota</taxon>
        <taxon>Viridiplantae</taxon>
        <taxon>Streptophyta</taxon>
        <taxon>Embryophyta</taxon>
        <taxon>Tracheophyta</taxon>
        <taxon>Spermatophyta</taxon>
        <taxon>Magnoliopsida</taxon>
        <taxon>eudicotyledons</taxon>
        <taxon>Gunneridae</taxon>
        <taxon>Pentapetalae</taxon>
        <taxon>asterids</taxon>
        <taxon>lamiids</taxon>
        <taxon>Lamiales</taxon>
        <taxon>Gesneriaceae</taxon>
        <taxon>Didymocarpoideae</taxon>
        <taxon>Trichosporeae</taxon>
        <taxon>Loxocarpinae</taxon>
        <taxon>Dorcoceras</taxon>
    </lineage>
</organism>
<keyword evidence="2" id="KW-1185">Reference proteome</keyword>
<proteinExistence type="predicted"/>
<gene>
    <name evidence="1" type="ORF">F511_46833</name>
</gene>
<name>A0A2Z6ZSL3_9LAMI</name>
<dbReference type="Proteomes" id="UP000250235">
    <property type="component" value="Unassembled WGS sequence"/>
</dbReference>
<dbReference type="AlphaFoldDB" id="A0A2Z6ZSL3"/>
<protein>
    <submittedName>
        <fullName evidence="1">Uncharacterized protein</fullName>
    </submittedName>
</protein>
<dbReference type="EMBL" id="KV149597">
    <property type="protein sequence ID" value="KZT76142.1"/>
    <property type="molecule type" value="Genomic_DNA"/>
</dbReference>